<keyword evidence="3" id="KW-1185">Reference proteome</keyword>
<accession>A0A2T9Y7E0</accession>
<comment type="caution">
    <text evidence="2">The sequence shown here is derived from an EMBL/GenBank/DDBJ whole genome shotgun (WGS) entry which is preliminary data.</text>
</comment>
<gene>
    <name evidence="2" type="ORF">BB559_005659</name>
</gene>
<proteinExistence type="predicted"/>
<organism evidence="2 3">
    <name type="scientific">Furculomyces boomerangus</name>
    <dbReference type="NCBI Taxonomy" id="61424"/>
    <lineage>
        <taxon>Eukaryota</taxon>
        <taxon>Fungi</taxon>
        <taxon>Fungi incertae sedis</taxon>
        <taxon>Zoopagomycota</taxon>
        <taxon>Kickxellomycotina</taxon>
        <taxon>Harpellomycetes</taxon>
        <taxon>Harpellales</taxon>
        <taxon>Harpellaceae</taxon>
        <taxon>Furculomyces</taxon>
    </lineage>
</organism>
<dbReference type="OrthoDB" id="20900at2759"/>
<protein>
    <submittedName>
        <fullName evidence="2">Uncharacterized protein</fullName>
    </submittedName>
</protein>
<evidence type="ECO:0000313" key="3">
    <source>
        <dbReference type="Proteomes" id="UP000245699"/>
    </source>
</evidence>
<name>A0A2T9Y7E0_9FUNG</name>
<evidence type="ECO:0000256" key="1">
    <source>
        <dbReference type="SAM" id="MobiDB-lite"/>
    </source>
</evidence>
<evidence type="ECO:0000313" key="2">
    <source>
        <dbReference type="EMBL" id="PVU88236.1"/>
    </source>
</evidence>
<dbReference type="Proteomes" id="UP000245699">
    <property type="component" value="Unassembled WGS sequence"/>
</dbReference>
<dbReference type="EMBL" id="MBFT01000646">
    <property type="protein sequence ID" value="PVU88236.1"/>
    <property type="molecule type" value="Genomic_DNA"/>
</dbReference>
<sequence>MVLTYLLLLEHSNSISSNSKTRFGDEFGDRETSIRTSLLECLIILVGKPTAGKSSILPHAVRLFSAGLVSTNNGISSVCKRGLTVAESIVHPIYPLLSIPTQDDTVVQILRNKEQNIYESNEAIEANVSDYSLNNDFDDETHIEKQEMDITEPENTGRAISDGNGATSNYIGEEREIKKSRMEIEVVRKPAFEKAGDEYTKDEPKTSDINTNSFGKMKSEIIQYSRDENTEIKVNKVTSTEISVEIGSIEASTEFEVDEDIPTINFDASDSD</sequence>
<reference evidence="2 3" key="1">
    <citation type="journal article" date="2018" name="MBio">
        <title>Comparative Genomics Reveals the Core Gene Toolbox for the Fungus-Insect Symbiosis.</title>
        <authorList>
            <person name="Wang Y."/>
            <person name="Stata M."/>
            <person name="Wang W."/>
            <person name="Stajich J.E."/>
            <person name="White M.M."/>
            <person name="Moncalvo J.M."/>
        </authorList>
    </citation>
    <scope>NUCLEOTIDE SEQUENCE [LARGE SCALE GENOMIC DNA]</scope>
    <source>
        <strain evidence="2 3">AUS-77-4</strain>
    </source>
</reference>
<dbReference type="AlphaFoldDB" id="A0A2T9Y7E0"/>
<feature type="region of interest" description="Disordered" evidence="1">
    <location>
        <begin position="149"/>
        <end position="168"/>
    </location>
</feature>